<evidence type="ECO:0000313" key="1">
    <source>
        <dbReference type="EMBL" id="KAA6371072.1"/>
    </source>
</evidence>
<dbReference type="EMBL" id="SNRW01014801">
    <property type="protein sequence ID" value="KAA6371072.1"/>
    <property type="molecule type" value="Genomic_DNA"/>
</dbReference>
<proteinExistence type="predicted"/>
<dbReference type="AlphaFoldDB" id="A0A5J4ULY6"/>
<gene>
    <name evidence="1" type="ORF">EZS28_033401</name>
</gene>
<feature type="non-terminal residue" evidence="1">
    <location>
        <position position="270"/>
    </location>
</feature>
<comment type="caution">
    <text evidence="1">The sequence shown here is derived from an EMBL/GenBank/DDBJ whole genome shotgun (WGS) entry which is preliminary data.</text>
</comment>
<name>A0A5J4ULY6_9EUKA</name>
<accession>A0A5J4ULY6</accession>
<reference evidence="1 2" key="1">
    <citation type="submission" date="2019-03" db="EMBL/GenBank/DDBJ databases">
        <title>Single cell metagenomics reveals metabolic interactions within the superorganism composed of flagellate Streblomastix strix and complex community of Bacteroidetes bacteria on its surface.</title>
        <authorList>
            <person name="Treitli S.C."/>
            <person name="Kolisko M."/>
            <person name="Husnik F."/>
            <person name="Keeling P."/>
            <person name="Hampl V."/>
        </authorList>
    </citation>
    <scope>NUCLEOTIDE SEQUENCE [LARGE SCALE GENOMIC DNA]</scope>
    <source>
        <strain evidence="1">ST1C</strain>
    </source>
</reference>
<protein>
    <submittedName>
        <fullName evidence="1">Uncharacterized protein</fullName>
    </submittedName>
</protein>
<sequence>MVSNEAHVTDVIQIHDETLFGNRRYNKVGLVEQIEDDALLLLKANVADIANSYSKTEDDALVLLKANITYLTNYVDLAFAQIITGQKQFDVICASSISKLSKNHVSIILAGGGDMLVSTLVAKPQLQEIRDNPTEKSKAYVFSIQGELNEWIVVQDNVAKLIIGDILYIVSKEVADYCWDGTDLKVLKTELFDTYDVMTTLGAVIGGGNVLIDRQIDGNTIISAKNTMFVTTEFDQIINGSKIFTCSIHSVGILVQMYDKSNVICADGGV</sequence>
<dbReference type="Proteomes" id="UP000324800">
    <property type="component" value="Unassembled WGS sequence"/>
</dbReference>
<evidence type="ECO:0000313" key="2">
    <source>
        <dbReference type="Proteomes" id="UP000324800"/>
    </source>
</evidence>
<organism evidence="1 2">
    <name type="scientific">Streblomastix strix</name>
    <dbReference type="NCBI Taxonomy" id="222440"/>
    <lineage>
        <taxon>Eukaryota</taxon>
        <taxon>Metamonada</taxon>
        <taxon>Preaxostyla</taxon>
        <taxon>Oxymonadida</taxon>
        <taxon>Streblomastigidae</taxon>
        <taxon>Streblomastix</taxon>
    </lineage>
</organism>